<keyword evidence="2" id="KW-1185">Reference proteome</keyword>
<comment type="caution">
    <text evidence="1">The sequence shown here is derived from an EMBL/GenBank/DDBJ whole genome shotgun (WGS) entry which is preliminary data.</text>
</comment>
<evidence type="ECO:0000313" key="1">
    <source>
        <dbReference type="EMBL" id="KAK8597213.1"/>
    </source>
</evidence>
<reference evidence="1 2" key="1">
    <citation type="journal article" date="2024" name="G3 (Bethesda)">
        <title>Genome assembly of Hibiscus sabdariffa L. provides insights into metabolisms of medicinal natural products.</title>
        <authorList>
            <person name="Kim T."/>
        </authorList>
    </citation>
    <scope>NUCLEOTIDE SEQUENCE [LARGE SCALE GENOMIC DNA]</scope>
    <source>
        <strain evidence="1">TK-2024</strain>
        <tissue evidence="1">Old leaves</tissue>
    </source>
</reference>
<accession>A0ABR2G9X9</accession>
<gene>
    <name evidence="1" type="ORF">V6N12_065689</name>
</gene>
<protein>
    <submittedName>
        <fullName evidence="1">Uncharacterized protein</fullName>
    </submittedName>
</protein>
<proteinExistence type="predicted"/>
<organism evidence="1 2">
    <name type="scientific">Hibiscus sabdariffa</name>
    <name type="common">roselle</name>
    <dbReference type="NCBI Taxonomy" id="183260"/>
    <lineage>
        <taxon>Eukaryota</taxon>
        <taxon>Viridiplantae</taxon>
        <taxon>Streptophyta</taxon>
        <taxon>Embryophyta</taxon>
        <taxon>Tracheophyta</taxon>
        <taxon>Spermatophyta</taxon>
        <taxon>Magnoliopsida</taxon>
        <taxon>eudicotyledons</taxon>
        <taxon>Gunneridae</taxon>
        <taxon>Pentapetalae</taxon>
        <taxon>rosids</taxon>
        <taxon>malvids</taxon>
        <taxon>Malvales</taxon>
        <taxon>Malvaceae</taxon>
        <taxon>Malvoideae</taxon>
        <taxon>Hibiscus</taxon>
    </lineage>
</organism>
<evidence type="ECO:0000313" key="2">
    <source>
        <dbReference type="Proteomes" id="UP001472677"/>
    </source>
</evidence>
<dbReference type="EMBL" id="JBBPBM010000002">
    <property type="protein sequence ID" value="KAK8597213.1"/>
    <property type="molecule type" value="Genomic_DNA"/>
</dbReference>
<dbReference type="Proteomes" id="UP001472677">
    <property type="component" value="Unassembled WGS sequence"/>
</dbReference>
<sequence length="89" mass="9919">MLQSAIRKRVSKTCELRCGPRWSLLQFRVPLSMSKVSLGDACSPLLDGAEYPIEIKVLLVCQDGGFILAWKSGNDDHGGRRGDGVWEWN</sequence>
<name>A0ABR2G9X9_9ROSI</name>